<evidence type="ECO:0000259" key="4">
    <source>
        <dbReference type="Pfam" id="PF02872"/>
    </source>
</evidence>
<dbReference type="Gene3D" id="3.60.21.10">
    <property type="match status" value="1"/>
</dbReference>
<evidence type="ECO:0000313" key="5">
    <source>
        <dbReference type="EMBL" id="RIA75906.1"/>
    </source>
</evidence>
<dbReference type="PANTHER" id="PTHR11575">
    <property type="entry name" value="5'-NUCLEOTIDASE-RELATED"/>
    <property type="match status" value="1"/>
</dbReference>
<protein>
    <submittedName>
        <fullName evidence="5">2',3'-cyclic-nucleotide 2'-phosphodiesterase (5'-nucleotidase family)</fullName>
    </submittedName>
</protein>
<evidence type="ECO:0000313" key="6">
    <source>
        <dbReference type="Proteomes" id="UP000266506"/>
    </source>
</evidence>
<comment type="similarity">
    <text evidence="2">Belongs to the 5'-nucleotidase family.</text>
</comment>
<proteinExistence type="inferred from homology"/>
<dbReference type="SUPFAM" id="SSF56300">
    <property type="entry name" value="Metallo-dependent phosphatases"/>
    <property type="match status" value="1"/>
</dbReference>
<evidence type="ECO:0000256" key="1">
    <source>
        <dbReference type="ARBA" id="ARBA00022729"/>
    </source>
</evidence>
<organism evidence="5 6">
    <name type="scientific">Anaeroplasma bactoclasticum</name>
    <dbReference type="NCBI Taxonomy" id="2088"/>
    <lineage>
        <taxon>Bacteria</taxon>
        <taxon>Bacillati</taxon>
        <taxon>Mycoplasmatota</taxon>
        <taxon>Mollicutes</taxon>
        <taxon>Anaeroplasmatales</taxon>
        <taxon>Anaeroplasmataceae</taxon>
        <taxon>Anaeroplasma</taxon>
    </lineage>
</organism>
<dbReference type="InterPro" id="IPR036907">
    <property type="entry name" value="5'-Nucleotdase_C_sf"/>
</dbReference>
<keyword evidence="1" id="KW-0732">Signal</keyword>
<dbReference type="PROSITE" id="PS51257">
    <property type="entry name" value="PROKAR_LIPOPROTEIN"/>
    <property type="match status" value="1"/>
</dbReference>
<feature type="domain" description="5'-Nucleotidase C-terminal" evidence="4">
    <location>
        <begin position="350"/>
        <end position="451"/>
    </location>
</feature>
<dbReference type="Pfam" id="PF02872">
    <property type="entry name" value="5_nucleotid_C"/>
    <property type="match status" value="1"/>
</dbReference>
<dbReference type="PRINTS" id="PR01607">
    <property type="entry name" value="APYRASEFAMLY"/>
</dbReference>
<dbReference type="GO" id="GO:0009166">
    <property type="term" value="P:nucleotide catabolic process"/>
    <property type="evidence" value="ECO:0007669"/>
    <property type="project" value="InterPro"/>
</dbReference>
<dbReference type="Pfam" id="PF00149">
    <property type="entry name" value="Metallophos"/>
    <property type="match status" value="1"/>
</dbReference>
<keyword evidence="6" id="KW-1185">Reference proteome</keyword>
<evidence type="ECO:0000259" key="3">
    <source>
        <dbReference type="Pfam" id="PF00149"/>
    </source>
</evidence>
<dbReference type="Proteomes" id="UP000266506">
    <property type="component" value="Unassembled WGS sequence"/>
</dbReference>
<dbReference type="Gene3D" id="3.90.780.10">
    <property type="entry name" value="5'-Nucleotidase, C-terminal domain"/>
    <property type="match status" value="1"/>
</dbReference>
<dbReference type="EMBL" id="QXEV01000009">
    <property type="protein sequence ID" value="RIA75906.1"/>
    <property type="molecule type" value="Genomic_DNA"/>
</dbReference>
<dbReference type="AlphaFoldDB" id="A0A397RT41"/>
<keyword evidence="2" id="KW-0378">Hydrolase</keyword>
<gene>
    <name evidence="5" type="ORF">EI71_01079</name>
</gene>
<comment type="caution">
    <text evidence="5">The sequence shown here is derived from an EMBL/GenBank/DDBJ whole genome shotgun (WGS) entry which is preliminary data.</text>
</comment>
<feature type="domain" description="Calcineurin-like phosphoesterase" evidence="3">
    <location>
        <begin position="35"/>
        <end position="266"/>
    </location>
</feature>
<dbReference type="InterPro" id="IPR008334">
    <property type="entry name" value="5'-Nucleotdase_C"/>
</dbReference>
<dbReference type="InterPro" id="IPR006179">
    <property type="entry name" value="5_nucleotidase/apyrase"/>
</dbReference>
<dbReference type="GO" id="GO:0000166">
    <property type="term" value="F:nucleotide binding"/>
    <property type="evidence" value="ECO:0007669"/>
    <property type="project" value="UniProtKB-KW"/>
</dbReference>
<dbReference type="GO" id="GO:0016787">
    <property type="term" value="F:hydrolase activity"/>
    <property type="evidence" value="ECO:0007669"/>
    <property type="project" value="UniProtKB-KW"/>
</dbReference>
<dbReference type="RefSeq" id="WP_119016227.1">
    <property type="nucleotide sequence ID" value="NZ_QXEV01000009.1"/>
</dbReference>
<dbReference type="SUPFAM" id="SSF55816">
    <property type="entry name" value="5'-nucleotidase (syn. UDP-sugar hydrolase), C-terminal domain"/>
    <property type="match status" value="1"/>
</dbReference>
<dbReference type="PANTHER" id="PTHR11575:SF24">
    <property type="entry name" value="5'-NUCLEOTIDASE"/>
    <property type="match status" value="1"/>
</dbReference>
<name>A0A397RT41_9MOLU</name>
<dbReference type="InParanoid" id="A0A397RT41"/>
<accession>A0A397RT41</accession>
<evidence type="ECO:0000256" key="2">
    <source>
        <dbReference type="RuleBase" id="RU362119"/>
    </source>
</evidence>
<dbReference type="InterPro" id="IPR004843">
    <property type="entry name" value="Calcineurin-like_PHP"/>
</dbReference>
<sequence length="506" mass="57827">MKKRIPFILLSLLALSSCGNKPIEKAKKGNVLLDIIEINDLHGYVNEAAKNKEYDLANIEYYIEEKRNLENNEVLLIANGDMFEGTAFSNLSMGLSTLNVLNEMNFDMMGIGNHEFSWGLDSILQYFDKDIDNGEANFPLINGNIYKDNKRYGEDNIDDNILPYTIVKKGDLNIGIVSYIGDVASSISSSKLIDYKIEASLDFFKTEVKKDCLKLKEDGADFIVFNIHGGYSENILEYNINKIVAELKDDKDNYLINAIINGHTHSKQQGFMKREKNNLPLVQGGSYSDSFGEIVLDINLDTMEIERASSSVIPITNIKKENKDIKVQESIDIEYNKIEDIVSEVYCENNSYISKEDIGMLFAKDLRIGTSADISILNTGGIRQALNKGTVTFSTIYDVYPFENHIICLKIKGKYINDWILKESKYYYMDYDTTFIDDEIYNVSTIDYVYESSYFKEVILEYEYLSESFRKTPRDYIISDLKNRGNVPFNLNDPILVDVLPFGEFE</sequence>
<keyword evidence="2" id="KW-0547">Nucleotide-binding</keyword>
<dbReference type="FunCoup" id="A0A397RT41">
    <property type="interactions" value="35"/>
</dbReference>
<dbReference type="InterPro" id="IPR029052">
    <property type="entry name" value="Metallo-depent_PP-like"/>
</dbReference>
<dbReference type="OrthoDB" id="9801679at2"/>
<reference evidence="5 6" key="1">
    <citation type="submission" date="2018-08" db="EMBL/GenBank/DDBJ databases">
        <title>Genomic Encyclopedia of Archaeal and Bacterial Type Strains, Phase II (KMG-II): from individual species to whole genera.</title>
        <authorList>
            <person name="Goeker M."/>
        </authorList>
    </citation>
    <scope>NUCLEOTIDE SEQUENCE [LARGE SCALE GENOMIC DNA]</scope>
    <source>
        <strain evidence="5 6">ATCC 27112</strain>
    </source>
</reference>